<gene>
    <name evidence="2" type="ORF">Y1Q_0002618</name>
</gene>
<evidence type="ECO:0000313" key="3">
    <source>
        <dbReference type="Proteomes" id="UP000050525"/>
    </source>
</evidence>
<dbReference type="AlphaFoldDB" id="A0A151NYK7"/>
<dbReference type="EMBL" id="AKHW03001485">
    <property type="protein sequence ID" value="KYO41956.1"/>
    <property type="molecule type" value="Genomic_DNA"/>
</dbReference>
<sequence length="81" mass="8939">MNKAAFVQVARGIRPQQKPLLKSMHGTPQRSNQGAVRHECYVPNTELASSYLRTMCARVQLTTANTPRGGESCLGPTREQL</sequence>
<comment type="caution">
    <text evidence="2">The sequence shown here is derived from an EMBL/GenBank/DDBJ whole genome shotgun (WGS) entry which is preliminary data.</text>
</comment>
<protein>
    <submittedName>
        <fullName evidence="2">Uncharacterized protein</fullName>
    </submittedName>
</protein>
<evidence type="ECO:0000313" key="2">
    <source>
        <dbReference type="EMBL" id="KYO41956.1"/>
    </source>
</evidence>
<proteinExistence type="predicted"/>
<keyword evidence="3" id="KW-1185">Reference proteome</keyword>
<evidence type="ECO:0000256" key="1">
    <source>
        <dbReference type="SAM" id="MobiDB-lite"/>
    </source>
</evidence>
<dbReference type="Proteomes" id="UP000050525">
    <property type="component" value="Unassembled WGS sequence"/>
</dbReference>
<accession>A0A151NYK7</accession>
<organism evidence="2 3">
    <name type="scientific">Alligator mississippiensis</name>
    <name type="common">American alligator</name>
    <dbReference type="NCBI Taxonomy" id="8496"/>
    <lineage>
        <taxon>Eukaryota</taxon>
        <taxon>Metazoa</taxon>
        <taxon>Chordata</taxon>
        <taxon>Craniata</taxon>
        <taxon>Vertebrata</taxon>
        <taxon>Euteleostomi</taxon>
        <taxon>Archelosauria</taxon>
        <taxon>Archosauria</taxon>
        <taxon>Crocodylia</taxon>
        <taxon>Alligatoridae</taxon>
        <taxon>Alligatorinae</taxon>
        <taxon>Alligator</taxon>
    </lineage>
</organism>
<reference evidence="2 3" key="1">
    <citation type="journal article" date="2012" name="Genome Biol.">
        <title>Sequencing three crocodilian genomes to illuminate the evolution of archosaurs and amniotes.</title>
        <authorList>
            <person name="St John J.A."/>
            <person name="Braun E.L."/>
            <person name="Isberg S.R."/>
            <person name="Miles L.G."/>
            <person name="Chong A.Y."/>
            <person name="Gongora J."/>
            <person name="Dalzell P."/>
            <person name="Moran C."/>
            <person name="Bed'hom B."/>
            <person name="Abzhanov A."/>
            <person name="Burgess S.C."/>
            <person name="Cooksey A.M."/>
            <person name="Castoe T.A."/>
            <person name="Crawford N.G."/>
            <person name="Densmore L.D."/>
            <person name="Drew J.C."/>
            <person name="Edwards S.V."/>
            <person name="Faircloth B.C."/>
            <person name="Fujita M.K."/>
            <person name="Greenwold M.J."/>
            <person name="Hoffmann F.G."/>
            <person name="Howard J.M."/>
            <person name="Iguchi T."/>
            <person name="Janes D.E."/>
            <person name="Khan S.Y."/>
            <person name="Kohno S."/>
            <person name="de Koning A.J."/>
            <person name="Lance S.L."/>
            <person name="McCarthy F.M."/>
            <person name="McCormack J.E."/>
            <person name="Merchant M.E."/>
            <person name="Peterson D.G."/>
            <person name="Pollock D.D."/>
            <person name="Pourmand N."/>
            <person name="Raney B.J."/>
            <person name="Roessler K.A."/>
            <person name="Sanford J.R."/>
            <person name="Sawyer R.H."/>
            <person name="Schmidt C.J."/>
            <person name="Triplett E.W."/>
            <person name="Tuberville T.D."/>
            <person name="Venegas-Anaya M."/>
            <person name="Howard J.T."/>
            <person name="Jarvis E.D."/>
            <person name="Guillette L.J.Jr."/>
            <person name="Glenn T.C."/>
            <person name="Green R.E."/>
            <person name="Ray D.A."/>
        </authorList>
    </citation>
    <scope>NUCLEOTIDE SEQUENCE [LARGE SCALE GENOMIC DNA]</scope>
    <source>
        <strain evidence="2">KSC_2009_1</strain>
    </source>
</reference>
<feature type="region of interest" description="Disordered" evidence="1">
    <location>
        <begin position="16"/>
        <end position="35"/>
    </location>
</feature>
<name>A0A151NYK7_ALLMI</name>